<sequence length="100" mass="11315">MKYYNQPHVKLTSNILHSGENGAPPPYFYQNQESPNLTVPVIGEVSGPSQTVIPVVPREGGRIKFYTPEAYEEKKANDIICKLNFVVILNIMPQKNIMRI</sequence>
<dbReference type="Proteomes" id="UP000887540">
    <property type="component" value="Unplaced"/>
</dbReference>
<protein>
    <submittedName>
        <fullName evidence="2">Uncharacterized protein</fullName>
    </submittedName>
</protein>
<reference evidence="2" key="1">
    <citation type="submission" date="2022-11" db="UniProtKB">
        <authorList>
            <consortium name="WormBaseParasite"/>
        </authorList>
    </citation>
    <scope>IDENTIFICATION</scope>
</reference>
<keyword evidence="1" id="KW-1185">Reference proteome</keyword>
<dbReference type="WBParaSite" id="ACRNAN_scaffold5730.g23452.t1">
    <property type="protein sequence ID" value="ACRNAN_scaffold5730.g23452.t1"/>
    <property type="gene ID" value="ACRNAN_scaffold5730.g23452"/>
</dbReference>
<dbReference type="AlphaFoldDB" id="A0A914E4P5"/>
<proteinExistence type="predicted"/>
<accession>A0A914E4P5</accession>
<name>A0A914E4P5_9BILA</name>
<evidence type="ECO:0000313" key="2">
    <source>
        <dbReference type="WBParaSite" id="ACRNAN_scaffold5730.g23452.t1"/>
    </source>
</evidence>
<organism evidence="1 2">
    <name type="scientific">Acrobeloides nanus</name>
    <dbReference type="NCBI Taxonomy" id="290746"/>
    <lineage>
        <taxon>Eukaryota</taxon>
        <taxon>Metazoa</taxon>
        <taxon>Ecdysozoa</taxon>
        <taxon>Nematoda</taxon>
        <taxon>Chromadorea</taxon>
        <taxon>Rhabditida</taxon>
        <taxon>Tylenchina</taxon>
        <taxon>Cephalobomorpha</taxon>
        <taxon>Cephaloboidea</taxon>
        <taxon>Cephalobidae</taxon>
        <taxon>Acrobeloides</taxon>
    </lineage>
</organism>
<evidence type="ECO:0000313" key="1">
    <source>
        <dbReference type="Proteomes" id="UP000887540"/>
    </source>
</evidence>